<dbReference type="SUPFAM" id="SSF53300">
    <property type="entry name" value="vWA-like"/>
    <property type="match status" value="1"/>
</dbReference>
<evidence type="ECO:0000313" key="2">
    <source>
        <dbReference type="EMBL" id="RAJ12688.1"/>
    </source>
</evidence>
<accession>A0A327R944</accession>
<dbReference type="AlphaFoldDB" id="A0A327R944"/>
<keyword evidence="1" id="KW-0472">Membrane</keyword>
<keyword evidence="1" id="KW-1133">Transmembrane helix</keyword>
<dbReference type="PANTHER" id="PTHR37947">
    <property type="entry name" value="BLL2462 PROTEIN"/>
    <property type="match status" value="1"/>
</dbReference>
<proteinExistence type="predicted"/>
<evidence type="ECO:0008006" key="4">
    <source>
        <dbReference type="Google" id="ProtNLM"/>
    </source>
</evidence>
<reference evidence="2 3" key="1">
    <citation type="submission" date="2018-06" db="EMBL/GenBank/DDBJ databases">
        <title>Genomic Encyclopedia of Archaeal and Bacterial Type Strains, Phase II (KMG-II): from individual species to whole genera.</title>
        <authorList>
            <person name="Goeker M."/>
        </authorList>
    </citation>
    <scope>NUCLEOTIDE SEQUENCE [LARGE SCALE GENOMIC DNA]</scope>
    <source>
        <strain evidence="2 3">DSM 23522</strain>
    </source>
</reference>
<protein>
    <recommendedName>
        <fullName evidence="4">von Willebrand factor type A domain-containing protein</fullName>
    </recommendedName>
</protein>
<dbReference type="EMBL" id="QLLN01000003">
    <property type="protein sequence ID" value="RAJ12688.1"/>
    <property type="molecule type" value="Genomic_DNA"/>
</dbReference>
<name>A0A327R944_9FLAO</name>
<dbReference type="Proteomes" id="UP000249696">
    <property type="component" value="Unassembled WGS sequence"/>
</dbReference>
<comment type="caution">
    <text evidence="2">The sequence shown here is derived from an EMBL/GenBank/DDBJ whole genome shotgun (WGS) entry which is preliminary data.</text>
</comment>
<evidence type="ECO:0000313" key="3">
    <source>
        <dbReference type="Proteomes" id="UP000249696"/>
    </source>
</evidence>
<dbReference type="RefSeq" id="WP_245946318.1">
    <property type="nucleotide sequence ID" value="NZ_QLLN01000003.1"/>
</dbReference>
<evidence type="ECO:0000256" key="1">
    <source>
        <dbReference type="SAM" id="Phobius"/>
    </source>
</evidence>
<feature type="transmembrane region" description="Helical" evidence="1">
    <location>
        <begin position="37"/>
        <end position="55"/>
    </location>
</feature>
<organism evidence="2 3">
    <name type="scientific">Arenibacter echinorum</name>
    <dbReference type="NCBI Taxonomy" id="440515"/>
    <lineage>
        <taxon>Bacteria</taxon>
        <taxon>Pseudomonadati</taxon>
        <taxon>Bacteroidota</taxon>
        <taxon>Flavobacteriia</taxon>
        <taxon>Flavobacteriales</taxon>
        <taxon>Flavobacteriaceae</taxon>
        <taxon>Arenibacter</taxon>
    </lineage>
</organism>
<feature type="transmembrane region" description="Helical" evidence="1">
    <location>
        <begin position="6"/>
        <end position="25"/>
    </location>
</feature>
<sequence>MMQIQTVLFILLAAIVALALVLFQYYYKSKRKGKLQVILSFLRFLAIFGTLLLIINPKFTKHEYSLEKTNLVLLADNSSSMKSEDKLQVISDLSSLKNKIESSSESFNILNYRFGADLSNSDSLAFTEKSTNISKALAGLNEILTGTNTAVVLFTDGNQTIGEDYEFYGKRQKLPIYPVVVGDTTKYDDILISQINANRYAFLKNKFPLEVFISYDGKKDVSSELQVFVDEKLLYKEKVALSNISNAKIVSTHIEASTVGIKNIKVIIAPLPNEKNKANNEKLLAVEVLDEKTNVAIISTVQHPDIGALKKAIESNEQRLVSIYRPDTDLSKLQEVDVYVLYQPDASFDKVYKQIQLRNSNSFTILGTYTDLNFVNKIQNNFLIETGYPVQELFASPNAAFSKFDISDFDLEGFPPLVSDAGPVNILSRGEPLLKVRIKGVDMDQPLLTTVEEETAKHSILVGENIWKWRVQNYRNDQTFKNFDAFLGKLILYLSTTRGKNRFVLDYRTIYNNSSETKIKANYFDEAFAFDSNASINIKVGNKSANTSIEVPMLLKDGYYEADLSNISPGKYDFVATATKENLSRSGSFTILDFDAEKQFSSSNYGKLNRLANNTAGKLYFPDQMDSLVKALETNPKFVPVQKSKQIVVPLIDFKFLLGIIIAALSLEWFIRKYNGLT</sequence>
<gene>
    <name evidence="2" type="ORF">LV92_01924</name>
</gene>
<dbReference type="InterPro" id="IPR036465">
    <property type="entry name" value="vWFA_dom_sf"/>
</dbReference>
<feature type="transmembrane region" description="Helical" evidence="1">
    <location>
        <begin position="647"/>
        <end position="671"/>
    </location>
</feature>
<dbReference type="PANTHER" id="PTHR37947:SF1">
    <property type="entry name" value="BLL2462 PROTEIN"/>
    <property type="match status" value="1"/>
</dbReference>
<keyword evidence="1" id="KW-0812">Transmembrane</keyword>
<keyword evidence="3" id="KW-1185">Reference proteome</keyword>